<accession>A0ABR9L0Q0</accession>
<sequence length="48" mass="4907">MRPGDALSATGKGCAPGERVTLTSGGQSDTLVVLVFFVLAGITVIRFP</sequence>
<evidence type="ECO:0000313" key="3">
    <source>
        <dbReference type="Proteomes" id="UP000656548"/>
    </source>
</evidence>
<feature type="transmembrane region" description="Helical" evidence="1">
    <location>
        <begin position="30"/>
        <end position="47"/>
    </location>
</feature>
<evidence type="ECO:0000256" key="1">
    <source>
        <dbReference type="SAM" id="Phobius"/>
    </source>
</evidence>
<comment type="caution">
    <text evidence="2">The sequence shown here is derived from an EMBL/GenBank/DDBJ whole genome shotgun (WGS) entry which is preliminary data.</text>
</comment>
<keyword evidence="1" id="KW-1133">Transmembrane helix</keyword>
<dbReference type="Proteomes" id="UP000656548">
    <property type="component" value="Unassembled WGS sequence"/>
</dbReference>
<dbReference type="EMBL" id="JADBEJ010000001">
    <property type="protein sequence ID" value="MBE1574194.1"/>
    <property type="molecule type" value="Genomic_DNA"/>
</dbReference>
<proteinExistence type="predicted"/>
<dbReference type="RefSeq" id="WP_192741876.1">
    <property type="nucleotide sequence ID" value="NZ_JADBEJ010000001.1"/>
</dbReference>
<keyword evidence="1" id="KW-0472">Membrane</keyword>
<organism evidence="2 3">
    <name type="scientific">Amycolatopsis roodepoortensis</name>
    <dbReference type="NCBI Taxonomy" id="700274"/>
    <lineage>
        <taxon>Bacteria</taxon>
        <taxon>Bacillati</taxon>
        <taxon>Actinomycetota</taxon>
        <taxon>Actinomycetes</taxon>
        <taxon>Pseudonocardiales</taxon>
        <taxon>Pseudonocardiaceae</taxon>
        <taxon>Amycolatopsis</taxon>
    </lineage>
</organism>
<evidence type="ECO:0000313" key="2">
    <source>
        <dbReference type="EMBL" id="MBE1574194.1"/>
    </source>
</evidence>
<reference evidence="2 3" key="1">
    <citation type="submission" date="2020-10" db="EMBL/GenBank/DDBJ databases">
        <title>Sequencing the genomes of 1000 actinobacteria strains.</title>
        <authorList>
            <person name="Klenk H.-P."/>
        </authorList>
    </citation>
    <scope>NUCLEOTIDE SEQUENCE [LARGE SCALE GENOMIC DNA]</scope>
    <source>
        <strain evidence="2 3">DSM 46661</strain>
    </source>
</reference>
<keyword evidence="1" id="KW-0812">Transmembrane</keyword>
<protein>
    <submittedName>
        <fullName evidence="2">Uncharacterized protein</fullName>
    </submittedName>
</protein>
<gene>
    <name evidence="2" type="ORF">H4W30_001223</name>
</gene>
<name>A0ABR9L0Q0_9PSEU</name>
<keyword evidence="3" id="KW-1185">Reference proteome</keyword>